<feature type="region of interest" description="Disordered" evidence="1">
    <location>
        <begin position="28"/>
        <end position="82"/>
    </location>
</feature>
<sequence length="334" mass="37054">MRFSNRWQKSIRPNGMRTGCCARARHGRRMRPCCSPPPSAISSASASSRNIQETSRTSSAASSRCRQPRLRRSGKRPPTSKLLCAPGFWKPHLTASSRKSSRRTGCSLSAIEFMKMARSGKASGRFAVLGSGLIPIRLGRQLLPGRRQEFLRQFGTVHRPCQDDSADHGREAGKCLAPSILGGLTRHNILQHLYQSDEAAGEGGLHFRTVTADLLRQCCEDAAGRMLDHVAMREIMGKQGFQRLLGRTCRDLFPALQRARHQRLARLAGKLILRIEMAVKAAMRQAGRLHDVGDTDAVETLLAEELARHSKDLLAILSEFFPAHSHQKTPSEHQ</sequence>
<protein>
    <submittedName>
        <fullName evidence="2">Uncharacterized protein</fullName>
    </submittedName>
</protein>
<evidence type="ECO:0000313" key="3">
    <source>
        <dbReference type="Proteomes" id="UP000012429"/>
    </source>
</evidence>
<dbReference type="AlphaFoldDB" id="N6U4S9"/>
<comment type="caution">
    <text evidence="2">The sequence shown here is derived from an EMBL/GenBank/DDBJ whole genome shotgun (WGS) entry which is preliminary data.</text>
</comment>
<evidence type="ECO:0000256" key="1">
    <source>
        <dbReference type="SAM" id="MobiDB-lite"/>
    </source>
</evidence>
<accession>N6U4S9</accession>
<dbReference type="Proteomes" id="UP000012429">
    <property type="component" value="Unassembled WGS sequence"/>
</dbReference>
<dbReference type="EMBL" id="AQHN01000056">
    <property type="protein sequence ID" value="ENN87609.1"/>
    <property type="molecule type" value="Genomic_DNA"/>
</dbReference>
<evidence type="ECO:0000313" key="2">
    <source>
        <dbReference type="EMBL" id="ENN87609.1"/>
    </source>
</evidence>
<name>N6U4S9_9HYPH</name>
<feature type="compositionally biased region" description="Low complexity" evidence="1">
    <location>
        <begin position="40"/>
        <end position="64"/>
    </location>
</feature>
<organism evidence="2 3">
    <name type="scientific">Rhizobium freirei PRF 81</name>
    <dbReference type="NCBI Taxonomy" id="363754"/>
    <lineage>
        <taxon>Bacteria</taxon>
        <taxon>Pseudomonadati</taxon>
        <taxon>Pseudomonadota</taxon>
        <taxon>Alphaproteobacteria</taxon>
        <taxon>Hyphomicrobiales</taxon>
        <taxon>Rhizobiaceae</taxon>
        <taxon>Rhizobium/Agrobacterium group</taxon>
        <taxon>Rhizobium</taxon>
    </lineage>
</organism>
<gene>
    <name evidence="2" type="ORF">RHSP_63523</name>
</gene>
<keyword evidence="3" id="KW-1185">Reference proteome</keyword>
<proteinExistence type="predicted"/>
<reference evidence="2 3" key="1">
    <citation type="journal article" date="2012" name="BMC Genomics">
        <title>Genomic basis of broad host range and environmental adaptability of Rhizobium tropici CIAT 899 and Rhizobium sp. PRF 81 which are used in inoculants for common bean (Phaseolus vulgaris L.).</title>
        <authorList>
            <person name="Ormeno-Orrillo E."/>
            <person name="Menna P."/>
            <person name="Almeida L.G."/>
            <person name="Ollero F.J."/>
            <person name="Nicolas M.F."/>
            <person name="Pains Rodrigues E."/>
            <person name="Shigueyoshi Nakatani A."/>
            <person name="Silva Batista J.S."/>
            <person name="Oliveira Chueire L.M."/>
            <person name="Souza R.C."/>
            <person name="Ribeiro Vasconcelos A.T."/>
            <person name="Megias M."/>
            <person name="Hungria M."/>
            <person name="Martinez-Romero E."/>
        </authorList>
    </citation>
    <scope>NUCLEOTIDE SEQUENCE [LARGE SCALE GENOMIC DNA]</scope>
    <source>
        <strain evidence="2 3">PRF 81</strain>
    </source>
</reference>
<feature type="compositionally biased region" description="Basic residues" evidence="1">
    <location>
        <begin position="66"/>
        <end position="75"/>
    </location>
</feature>